<dbReference type="RefSeq" id="WP_201844536.1">
    <property type="nucleotide sequence ID" value="NZ_JABBYC010000001.1"/>
</dbReference>
<name>A0ABS1LF42_9MICO</name>
<accession>A0ABS1LF42</accession>
<feature type="region of interest" description="Disordered" evidence="1">
    <location>
        <begin position="27"/>
        <end position="52"/>
    </location>
</feature>
<proteinExistence type="predicted"/>
<dbReference type="Proteomes" id="UP000675409">
    <property type="component" value="Unassembled WGS sequence"/>
</dbReference>
<keyword evidence="3" id="KW-1185">Reference proteome</keyword>
<evidence type="ECO:0000313" key="3">
    <source>
        <dbReference type="Proteomes" id="UP000675409"/>
    </source>
</evidence>
<dbReference type="EMBL" id="JABBYC010000001">
    <property type="protein sequence ID" value="MBL0884694.1"/>
    <property type="molecule type" value="Genomic_DNA"/>
</dbReference>
<sequence>MAELPDRMRPPREEGWLAEDLDSLPDGHAARVRRSRRPQFLAGRERDARGQAGHHHVYELDDVTSTYVPMGVFREILRVDRPFPIEFDVQALYPFAK</sequence>
<organism evidence="2 3">
    <name type="scientific">Myceligenerans indicum</name>
    <dbReference type="NCBI Taxonomy" id="2593663"/>
    <lineage>
        <taxon>Bacteria</taxon>
        <taxon>Bacillati</taxon>
        <taxon>Actinomycetota</taxon>
        <taxon>Actinomycetes</taxon>
        <taxon>Micrococcales</taxon>
        <taxon>Promicromonosporaceae</taxon>
        <taxon>Myceligenerans</taxon>
    </lineage>
</organism>
<protein>
    <submittedName>
        <fullName evidence="2">Uncharacterized protein</fullName>
    </submittedName>
</protein>
<comment type="caution">
    <text evidence="2">The sequence shown here is derived from an EMBL/GenBank/DDBJ whole genome shotgun (WGS) entry which is preliminary data.</text>
</comment>
<evidence type="ECO:0000256" key="1">
    <source>
        <dbReference type="SAM" id="MobiDB-lite"/>
    </source>
</evidence>
<evidence type="ECO:0000313" key="2">
    <source>
        <dbReference type="EMBL" id="MBL0884694.1"/>
    </source>
</evidence>
<reference evidence="2 3" key="1">
    <citation type="journal article" date="2021" name="Arch. Microbiol.">
        <title>Myceligenerans indicum sp. nov., an actinobacterium isolated from mangrove sediment of Sundarbans, India.</title>
        <authorList>
            <person name="Asha K."/>
            <person name="Bhadury P."/>
        </authorList>
    </citation>
    <scope>NUCLEOTIDE SEQUENCE [LARGE SCALE GENOMIC DNA]</scope>
    <source>
        <strain evidence="2 3">I2</strain>
    </source>
</reference>
<gene>
    <name evidence="2" type="ORF">HGK34_00105</name>
</gene>